<reference evidence="1 2" key="1">
    <citation type="submission" date="2017-03" db="EMBL/GenBank/DDBJ databases">
        <title>Genome of the blue death feigning beetle - Asbolus verrucosus.</title>
        <authorList>
            <person name="Rider S.D."/>
        </authorList>
    </citation>
    <scope>NUCLEOTIDE SEQUENCE [LARGE SCALE GENOMIC DNA]</scope>
    <source>
        <strain evidence="1">Butters</strain>
        <tissue evidence="1">Head and leg muscle</tissue>
    </source>
</reference>
<evidence type="ECO:0000313" key="2">
    <source>
        <dbReference type="Proteomes" id="UP000292052"/>
    </source>
</evidence>
<dbReference type="EMBL" id="QDEB01032336">
    <property type="protein sequence ID" value="RZC39649.1"/>
    <property type="molecule type" value="Genomic_DNA"/>
</dbReference>
<dbReference type="Proteomes" id="UP000292052">
    <property type="component" value="Unassembled WGS sequence"/>
</dbReference>
<name>A0A482W4J4_ASBVE</name>
<sequence length="19" mass="2221">MASTIFRFNVLKFLYLAVS</sequence>
<proteinExistence type="predicted"/>
<comment type="caution">
    <text evidence="1">The sequence shown here is derived from an EMBL/GenBank/DDBJ whole genome shotgun (WGS) entry which is preliminary data.</text>
</comment>
<gene>
    <name evidence="1" type="ORF">BDFB_015129</name>
</gene>
<keyword evidence="2" id="KW-1185">Reference proteome</keyword>
<protein>
    <submittedName>
        <fullName evidence="1">Uncharacterized protein</fullName>
    </submittedName>
</protein>
<evidence type="ECO:0000313" key="1">
    <source>
        <dbReference type="EMBL" id="RZC39649.1"/>
    </source>
</evidence>
<organism evidence="1 2">
    <name type="scientific">Asbolus verrucosus</name>
    <name type="common">Desert ironclad beetle</name>
    <dbReference type="NCBI Taxonomy" id="1661398"/>
    <lineage>
        <taxon>Eukaryota</taxon>
        <taxon>Metazoa</taxon>
        <taxon>Ecdysozoa</taxon>
        <taxon>Arthropoda</taxon>
        <taxon>Hexapoda</taxon>
        <taxon>Insecta</taxon>
        <taxon>Pterygota</taxon>
        <taxon>Neoptera</taxon>
        <taxon>Endopterygota</taxon>
        <taxon>Coleoptera</taxon>
        <taxon>Polyphaga</taxon>
        <taxon>Cucujiformia</taxon>
        <taxon>Tenebrionidae</taxon>
        <taxon>Pimeliinae</taxon>
        <taxon>Asbolus</taxon>
    </lineage>
</organism>
<accession>A0A482W4J4</accession>
<dbReference type="AlphaFoldDB" id="A0A482W4J4"/>